<dbReference type="InterPro" id="IPR000994">
    <property type="entry name" value="Pept_M24"/>
</dbReference>
<evidence type="ECO:0000313" key="4">
    <source>
        <dbReference type="Proteomes" id="UP001596417"/>
    </source>
</evidence>
<protein>
    <submittedName>
        <fullName evidence="3">M24 family metallopeptidase</fullName>
    </submittedName>
</protein>
<name>A0ABD5YHZ5_9EURY</name>
<evidence type="ECO:0000259" key="2">
    <source>
        <dbReference type="Pfam" id="PF01321"/>
    </source>
</evidence>
<dbReference type="PANTHER" id="PTHR46112">
    <property type="entry name" value="AMINOPEPTIDASE"/>
    <property type="match status" value="1"/>
</dbReference>
<dbReference type="SUPFAM" id="SSF53092">
    <property type="entry name" value="Creatinase/prolidase N-terminal domain"/>
    <property type="match status" value="1"/>
</dbReference>
<feature type="domain" description="Peptidase M24" evidence="1">
    <location>
        <begin position="153"/>
        <end position="368"/>
    </location>
</feature>
<keyword evidence="4" id="KW-1185">Reference proteome</keyword>
<dbReference type="RefSeq" id="WP_248903911.1">
    <property type="nucleotide sequence ID" value="NZ_CP109979.1"/>
</dbReference>
<dbReference type="Gene3D" id="3.40.350.10">
    <property type="entry name" value="Creatinase/prolidase N-terminal domain"/>
    <property type="match status" value="1"/>
</dbReference>
<sequence length="390" mass="43092">MATTLPPSEYRSRLAAVRDRLTETDADAAVWFGATSIEYVSGFDHIQTERPVVLAVTNDRCSITVPRLEVERVTSNPRIDAVYDYFDYPGGAPIETAVTMLRDLDADSVVADSDGAPATMGYDGPELSEFLEVDTQHWVDRMRWAKSAAEVDLIRESARWANLGHRYLTEYTEPGAHPATVSQRASMDASRAMLDTLGERYVARVRGDGPVSAGFISGQQTALPHGHTANRRLTEGDVLITGATANVDGYFSELERTMFVGEPTDEQIHYFELMLEAQSIAIDALGPGVTVASVDQAVWNYFEEQGVADLAQHHVGHNIGLGAHEPPYIDRGWDEESEMEPGHVYTIEPGLYTETAGYRHSDTVAITDDGTEQLTYFPRELDDNVIRFDV</sequence>
<evidence type="ECO:0000313" key="3">
    <source>
        <dbReference type="EMBL" id="MFC7188512.1"/>
    </source>
</evidence>
<comment type="caution">
    <text evidence="3">The sequence shown here is derived from an EMBL/GenBank/DDBJ whole genome shotgun (WGS) entry which is preliminary data.</text>
</comment>
<dbReference type="InterPro" id="IPR029149">
    <property type="entry name" value="Creatin/AminoP/Spt16_N"/>
</dbReference>
<evidence type="ECO:0000259" key="1">
    <source>
        <dbReference type="Pfam" id="PF00557"/>
    </source>
</evidence>
<dbReference type="PANTHER" id="PTHR46112:SF2">
    <property type="entry name" value="XAA-PRO AMINOPEPTIDASE P-RELATED"/>
    <property type="match status" value="1"/>
</dbReference>
<dbReference type="InterPro" id="IPR000587">
    <property type="entry name" value="Creatinase_N"/>
</dbReference>
<organism evidence="3 4">
    <name type="scientific">Halocatena marina</name>
    <dbReference type="NCBI Taxonomy" id="2934937"/>
    <lineage>
        <taxon>Archaea</taxon>
        <taxon>Methanobacteriati</taxon>
        <taxon>Methanobacteriota</taxon>
        <taxon>Stenosarchaea group</taxon>
        <taxon>Halobacteria</taxon>
        <taxon>Halobacteriales</taxon>
        <taxon>Natronomonadaceae</taxon>
        <taxon>Halocatena</taxon>
    </lineage>
</organism>
<dbReference type="InterPro" id="IPR050659">
    <property type="entry name" value="Peptidase_M24B"/>
</dbReference>
<dbReference type="EMBL" id="JBHTAX010000001">
    <property type="protein sequence ID" value="MFC7188512.1"/>
    <property type="molecule type" value="Genomic_DNA"/>
</dbReference>
<dbReference type="InterPro" id="IPR036005">
    <property type="entry name" value="Creatinase/aminopeptidase-like"/>
</dbReference>
<proteinExistence type="predicted"/>
<dbReference type="Gene3D" id="3.90.230.10">
    <property type="entry name" value="Creatinase/methionine aminopeptidase superfamily"/>
    <property type="match status" value="1"/>
</dbReference>
<dbReference type="AlphaFoldDB" id="A0ABD5YHZ5"/>
<dbReference type="GeneID" id="76198046"/>
<dbReference type="Pfam" id="PF00557">
    <property type="entry name" value="Peptidase_M24"/>
    <property type="match status" value="1"/>
</dbReference>
<reference evidence="3 4" key="1">
    <citation type="journal article" date="2019" name="Int. J. Syst. Evol. Microbiol.">
        <title>The Global Catalogue of Microorganisms (GCM) 10K type strain sequencing project: providing services to taxonomists for standard genome sequencing and annotation.</title>
        <authorList>
            <consortium name="The Broad Institute Genomics Platform"/>
            <consortium name="The Broad Institute Genome Sequencing Center for Infectious Disease"/>
            <person name="Wu L."/>
            <person name="Ma J."/>
        </authorList>
    </citation>
    <scope>NUCLEOTIDE SEQUENCE [LARGE SCALE GENOMIC DNA]</scope>
    <source>
        <strain evidence="3 4">RDMS1</strain>
    </source>
</reference>
<dbReference type="SUPFAM" id="SSF55920">
    <property type="entry name" value="Creatinase/aminopeptidase"/>
    <property type="match status" value="1"/>
</dbReference>
<feature type="domain" description="Creatinase N-terminal" evidence="2">
    <location>
        <begin position="13"/>
        <end position="100"/>
    </location>
</feature>
<dbReference type="Proteomes" id="UP001596417">
    <property type="component" value="Unassembled WGS sequence"/>
</dbReference>
<gene>
    <name evidence="3" type="ORF">ACFQL7_00655</name>
</gene>
<dbReference type="Pfam" id="PF01321">
    <property type="entry name" value="Creatinase_N"/>
    <property type="match status" value="1"/>
</dbReference>
<accession>A0ABD5YHZ5</accession>